<feature type="domain" description="CBS" evidence="3">
    <location>
        <begin position="73"/>
        <end position="133"/>
    </location>
</feature>
<dbReference type="PANTHER" id="PTHR43080:SF2">
    <property type="entry name" value="CBS DOMAIN-CONTAINING PROTEIN"/>
    <property type="match status" value="1"/>
</dbReference>
<dbReference type="InterPro" id="IPR051257">
    <property type="entry name" value="Diverse_CBS-Domain"/>
</dbReference>
<feature type="domain" description="CBS" evidence="3">
    <location>
        <begin position="9"/>
        <end position="65"/>
    </location>
</feature>
<dbReference type="InterPro" id="IPR000644">
    <property type="entry name" value="CBS_dom"/>
</dbReference>
<dbReference type="Gene3D" id="3.10.580.10">
    <property type="entry name" value="CBS-domain"/>
    <property type="match status" value="1"/>
</dbReference>
<dbReference type="AlphaFoldDB" id="A0A4R5DJ76"/>
<proteinExistence type="predicted"/>
<organism evidence="4 5">
    <name type="scientific">Jiangella asiatica</name>
    <dbReference type="NCBI Taxonomy" id="2530372"/>
    <lineage>
        <taxon>Bacteria</taxon>
        <taxon>Bacillati</taxon>
        <taxon>Actinomycetota</taxon>
        <taxon>Actinomycetes</taxon>
        <taxon>Jiangellales</taxon>
        <taxon>Jiangellaceae</taxon>
        <taxon>Jiangella</taxon>
    </lineage>
</organism>
<dbReference type="Proteomes" id="UP000294739">
    <property type="component" value="Unassembled WGS sequence"/>
</dbReference>
<keyword evidence="5" id="KW-1185">Reference proteome</keyword>
<sequence>MSRTVADVMTTEVVTLPATARVREAAQAMRDHDIGDVVVLGDAAISGILTDRDIVVRAVASEMDAQKALIGTIHSANLETVQPDTSVDDAVALMRDRAVRRLPVVDADGRPVGVVSIGDLARMEDPQSALADISKAPPNE</sequence>
<dbReference type="EMBL" id="SMKZ01000003">
    <property type="protein sequence ID" value="TDE14182.1"/>
    <property type="molecule type" value="Genomic_DNA"/>
</dbReference>
<evidence type="ECO:0000256" key="1">
    <source>
        <dbReference type="ARBA" id="ARBA00023122"/>
    </source>
</evidence>
<name>A0A4R5DJ76_9ACTN</name>
<dbReference type="PROSITE" id="PS51371">
    <property type="entry name" value="CBS"/>
    <property type="match status" value="2"/>
</dbReference>
<dbReference type="PANTHER" id="PTHR43080">
    <property type="entry name" value="CBS DOMAIN-CONTAINING PROTEIN CBSX3, MITOCHONDRIAL"/>
    <property type="match status" value="1"/>
</dbReference>
<evidence type="ECO:0000313" key="5">
    <source>
        <dbReference type="Proteomes" id="UP000294739"/>
    </source>
</evidence>
<dbReference type="InParanoid" id="A0A4R5DJ76"/>
<evidence type="ECO:0000313" key="4">
    <source>
        <dbReference type="EMBL" id="TDE14182.1"/>
    </source>
</evidence>
<gene>
    <name evidence="4" type="ORF">E1269_03180</name>
</gene>
<evidence type="ECO:0000259" key="3">
    <source>
        <dbReference type="PROSITE" id="PS51371"/>
    </source>
</evidence>
<comment type="caution">
    <text evidence="4">The sequence shown here is derived from an EMBL/GenBank/DDBJ whole genome shotgun (WGS) entry which is preliminary data.</text>
</comment>
<protein>
    <submittedName>
        <fullName evidence="4">CBS domain-containing protein</fullName>
    </submittedName>
</protein>
<dbReference type="InterPro" id="IPR046342">
    <property type="entry name" value="CBS_dom_sf"/>
</dbReference>
<dbReference type="SMART" id="SM00116">
    <property type="entry name" value="CBS"/>
    <property type="match status" value="2"/>
</dbReference>
<dbReference type="OrthoDB" id="9789996at2"/>
<dbReference type="SUPFAM" id="SSF54631">
    <property type="entry name" value="CBS-domain pair"/>
    <property type="match status" value="1"/>
</dbReference>
<dbReference type="RefSeq" id="WP_131891117.1">
    <property type="nucleotide sequence ID" value="NZ_SMKZ01000003.1"/>
</dbReference>
<evidence type="ECO:0000256" key="2">
    <source>
        <dbReference type="PROSITE-ProRule" id="PRU00703"/>
    </source>
</evidence>
<dbReference type="Pfam" id="PF00571">
    <property type="entry name" value="CBS"/>
    <property type="match status" value="2"/>
</dbReference>
<accession>A0A4R5DJ76</accession>
<reference evidence="4 5" key="1">
    <citation type="submission" date="2019-03" db="EMBL/GenBank/DDBJ databases">
        <title>Draft genome sequences of novel Actinobacteria.</title>
        <authorList>
            <person name="Sahin N."/>
            <person name="Ay H."/>
            <person name="Saygin H."/>
        </authorList>
    </citation>
    <scope>NUCLEOTIDE SEQUENCE [LARGE SCALE GENOMIC DNA]</scope>
    <source>
        <strain evidence="4 5">5K138</strain>
    </source>
</reference>
<keyword evidence="1 2" id="KW-0129">CBS domain</keyword>